<keyword evidence="4" id="KW-1185">Reference proteome</keyword>
<dbReference type="InterPro" id="IPR001789">
    <property type="entry name" value="Sig_transdc_resp-reg_receiver"/>
</dbReference>
<dbReference type="Gene3D" id="3.40.50.2300">
    <property type="match status" value="1"/>
</dbReference>
<comment type="caution">
    <text evidence="3">The sequence shown here is derived from an EMBL/GenBank/DDBJ whole genome shotgun (WGS) entry which is preliminary data.</text>
</comment>
<evidence type="ECO:0000313" key="3">
    <source>
        <dbReference type="EMBL" id="RLZ11713.1"/>
    </source>
</evidence>
<evidence type="ECO:0000259" key="2">
    <source>
        <dbReference type="PROSITE" id="PS50110"/>
    </source>
</evidence>
<evidence type="ECO:0000256" key="1">
    <source>
        <dbReference type="PROSITE-ProRule" id="PRU00169"/>
    </source>
</evidence>
<dbReference type="InterPro" id="IPR011006">
    <property type="entry name" value="CheY-like_superfamily"/>
</dbReference>
<dbReference type="EMBL" id="RDOJ01000004">
    <property type="protein sequence ID" value="RLZ11713.1"/>
    <property type="molecule type" value="Genomic_DNA"/>
</dbReference>
<protein>
    <submittedName>
        <fullName evidence="3">DNA-binding response regulator</fullName>
    </submittedName>
</protein>
<organism evidence="3 4">
    <name type="scientific">Faecalibacter macacae</name>
    <dbReference type="NCBI Taxonomy" id="1859289"/>
    <lineage>
        <taxon>Bacteria</taxon>
        <taxon>Pseudomonadati</taxon>
        <taxon>Bacteroidota</taxon>
        <taxon>Flavobacteriia</taxon>
        <taxon>Flavobacteriales</taxon>
        <taxon>Weeksellaceae</taxon>
        <taxon>Faecalibacter</taxon>
    </lineage>
</organism>
<proteinExistence type="predicted"/>
<accession>A0A3L9MFM0</accession>
<feature type="domain" description="Response regulatory" evidence="2">
    <location>
        <begin position="4"/>
        <end position="133"/>
    </location>
</feature>
<dbReference type="Proteomes" id="UP000275348">
    <property type="component" value="Unassembled WGS sequence"/>
</dbReference>
<dbReference type="RefSeq" id="WP_121934019.1">
    <property type="nucleotide sequence ID" value="NZ_RDOJ01000004.1"/>
</dbReference>
<dbReference type="OrthoDB" id="659223at2"/>
<gene>
    <name evidence="3" type="ORF">EAH69_04635</name>
</gene>
<keyword evidence="1" id="KW-0597">Phosphoprotein</keyword>
<dbReference type="SUPFAM" id="SSF52172">
    <property type="entry name" value="CheY-like"/>
    <property type="match status" value="1"/>
</dbReference>
<sequence length="222" mass="24618">MIKRILIAEDIDSINTGIISILKETFNFSIDHANSCDKALLKIKKAALENQPFDLLISDLSFKTDGLLIPELKNGEELAIAAKKKQPNLKTIIYTIEDKPALLKRLKEEVAVNSIVLKGLNSLSELCTSIEKINSGENYFTTEVLHKIKNDSTITIGEYDITILDLLSKGLTQQDISHSLKSKEIKPSSVSAIEKRIGELKTCLKANNSIHLVAIAKDMFLI</sequence>
<dbReference type="PROSITE" id="PS50110">
    <property type="entry name" value="RESPONSE_REGULATORY"/>
    <property type="match status" value="1"/>
</dbReference>
<evidence type="ECO:0000313" key="4">
    <source>
        <dbReference type="Proteomes" id="UP000275348"/>
    </source>
</evidence>
<name>A0A3L9MFM0_9FLAO</name>
<feature type="modified residue" description="4-aspartylphosphate" evidence="1">
    <location>
        <position position="59"/>
    </location>
</feature>
<dbReference type="GO" id="GO:0003677">
    <property type="term" value="F:DNA binding"/>
    <property type="evidence" value="ECO:0007669"/>
    <property type="project" value="UniProtKB-KW"/>
</dbReference>
<reference evidence="3 4" key="1">
    <citation type="submission" date="2018-10" db="EMBL/GenBank/DDBJ databases">
        <authorList>
            <person name="Chen X."/>
        </authorList>
    </citation>
    <scope>NUCLEOTIDE SEQUENCE [LARGE SCALE GENOMIC DNA]</scope>
    <source>
        <strain evidence="3 4">YIM 102668</strain>
    </source>
</reference>
<dbReference type="AlphaFoldDB" id="A0A3L9MFM0"/>
<keyword evidence="3" id="KW-0238">DNA-binding</keyword>
<dbReference type="GO" id="GO:0000160">
    <property type="term" value="P:phosphorelay signal transduction system"/>
    <property type="evidence" value="ECO:0007669"/>
    <property type="project" value="InterPro"/>
</dbReference>